<dbReference type="EMBL" id="LR796776">
    <property type="protein sequence ID" value="CAB4165878.1"/>
    <property type="molecule type" value="Genomic_DNA"/>
</dbReference>
<dbReference type="EMBL" id="LR797502">
    <property type="protein sequence ID" value="CAB4221451.1"/>
    <property type="molecule type" value="Genomic_DNA"/>
</dbReference>
<sequence length="187" mass="21601">MDKNILKSGADYWQVAQQIKNLYMSEGSLLSLLDFERVLDELDLFAFKNWEIGELVAGPKIGKYRVSCTFMWPEKLMPDPRGGRRLLPFDCEVNYKKTEIEIPVRIEDPSDYRPGTHKAKIMKKTVWLVEIVMPKALMSDIRTGSIEMEDEDIDLEDLDQAYEDDLDKEAEQATQTEQPNDQQPAPI</sequence>
<evidence type="ECO:0000256" key="1">
    <source>
        <dbReference type="SAM" id="MobiDB-lite"/>
    </source>
</evidence>
<feature type="compositionally biased region" description="Acidic residues" evidence="1">
    <location>
        <begin position="148"/>
        <end position="168"/>
    </location>
</feature>
<gene>
    <name evidence="4" type="ORF">UFOVP1146_238</name>
    <name evidence="5" type="ORF">UFOVP1638_327</name>
    <name evidence="2" type="ORF">UFOVP812_151</name>
    <name evidence="3" type="ORF">UFOVP818_414</name>
</gene>
<evidence type="ECO:0000313" key="4">
    <source>
        <dbReference type="EMBL" id="CAB4186892.1"/>
    </source>
</evidence>
<organism evidence="4">
    <name type="scientific">uncultured Caudovirales phage</name>
    <dbReference type="NCBI Taxonomy" id="2100421"/>
    <lineage>
        <taxon>Viruses</taxon>
        <taxon>Duplodnaviria</taxon>
        <taxon>Heunggongvirae</taxon>
        <taxon>Uroviricota</taxon>
        <taxon>Caudoviricetes</taxon>
        <taxon>Peduoviridae</taxon>
        <taxon>Maltschvirus</taxon>
        <taxon>Maltschvirus maltsch</taxon>
    </lineage>
</organism>
<dbReference type="EMBL" id="LR796758">
    <property type="protein sequence ID" value="CAB4163882.1"/>
    <property type="molecule type" value="Genomic_DNA"/>
</dbReference>
<evidence type="ECO:0000313" key="5">
    <source>
        <dbReference type="EMBL" id="CAB4221451.1"/>
    </source>
</evidence>
<evidence type="ECO:0000313" key="3">
    <source>
        <dbReference type="EMBL" id="CAB4165878.1"/>
    </source>
</evidence>
<evidence type="ECO:0000313" key="2">
    <source>
        <dbReference type="EMBL" id="CAB4163882.1"/>
    </source>
</evidence>
<accession>A0A6J5QSU6</accession>
<feature type="region of interest" description="Disordered" evidence="1">
    <location>
        <begin position="148"/>
        <end position="187"/>
    </location>
</feature>
<dbReference type="EMBL" id="LR797099">
    <property type="protein sequence ID" value="CAB4186892.1"/>
    <property type="molecule type" value="Genomic_DNA"/>
</dbReference>
<protein>
    <submittedName>
        <fullName evidence="4">Uncharacterized protein</fullName>
    </submittedName>
</protein>
<feature type="compositionally biased region" description="Polar residues" evidence="1">
    <location>
        <begin position="172"/>
        <end position="187"/>
    </location>
</feature>
<name>A0A6J5QSU6_9CAUD</name>
<proteinExistence type="predicted"/>
<reference evidence="4" key="1">
    <citation type="submission" date="2020-05" db="EMBL/GenBank/DDBJ databases">
        <authorList>
            <person name="Chiriac C."/>
            <person name="Salcher M."/>
            <person name="Ghai R."/>
            <person name="Kavagutti S V."/>
        </authorList>
    </citation>
    <scope>NUCLEOTIDE SEQUENCE</scope>
</reference>